<accession>A0A4V5MQ09</accession>
<dbReference type="EMBL" id="SUMF01000018">
    <property type="protein sequence ID" value="TJZ70698.1"/>
    <property type="molecule type" value="Genomic_DNA"/>
</dbReference>
<evidence type="ECO:0000313" key="2">
    <source>
        <dbReference type="Proteomes" id="UP000310016"/>
    </source>
</evidence>
<dbReference type="InterPro" id="IPR021675">
    <property type="entry name" value="DUF3261"/>
</dbReference>
<dbReference type="Pfam" id="PF11659">
    <property type="entry name" value="DUF3261"/>
    <property type="match status" value="1"/>
</dbReference>
<keyword evidence="2" id="KW-1185">Reference proteome</keyword>
<dbReference type="Proteomes" id="UP000310016">
    <property type="component" value="Unassembled WGS sequence"/>
</dbReference>
<name>A0A4V5MQ09_9NEIS</name>
<dbReference type="OrthoDB" id="6228084at2"/>
<comment type="caution">
    <text evidence="1">The sequence shown here is derived from an EMBL/GenBank/DDBJ whole genome shotgun (WGS) entry which is preliminary data.</text>
</comment>
<dbReference type="AlphaFoldDB" id="A0A4V5MQ09"/>
<organism evidence="1 2">
    <name type="scientific">Chitiniphilus eburneus</name>
    <dbReference type="NCBI Taxonomy" id="2571148"/>
    <lineage>
        <taxon>Bacteria</taxon>
        <taxon>Pseudomonadati</taxon>
        <taxon>Pseudomonadota</taxon>
        <taxon>Betaproteobacteria</taxon>
        <taxon>Neisseriales</taxon>
        <taxon>Chitinibacteraceae</taxon>
        <taxon>Chitiniphilus</taxon>
    </lineage>
</organism>
<evidence type="ECO:0000313" key="1">
    <source>
        <dbReference type="EMBL" id="TJZ70698.1"/>
    </source>
</evidence>
<sequence>MRGGRLMPWQIGQALAQGVEPRRPLAAARAIAAACGAVLIAACAVFSPPLWQLPPSALGEHLAQQRLIITRNGETHALDAVVQSESGRLRIIGNALAVRLFTLDYDGTQVSEGPGVGLPAGLPPALIVNDLLAVHAPLPALRAALPEGWWADDTSGVRTVRDARGAAALTITYQGDDPWQGRSELVAARGYRIVIESTEE</sequence>
<gene>
    <name evidence="1" type="ORF">FAZ21_13990</name>
</gene>
<reference evidence="1 2" key="1">
    <citation type="submission" date="2019-04" db="EMBL/GenBank/DDBJ databases">
        <title>Chitiniphilus eburnea sp. nov., a novel chitinolytic bacterium isolated from aquaculture sludge.</title>
        <authorList>
            <person name="Sheng M."/>
        </authorList>
    </citation>
    <scope>NUCLEOTIDE SEQUENCE [LARGE SCALE GENOMIC DNA]</scope>
    <source>
        <strain evidence="1 2">HX-2-15</strain>
    </source>
</reference>
<protein>
    <submittedName>
        <fullName evidence="1">DUF3261 domain-containing protein</fullName>
    </submittedName>
</protein>
<proteinExistence type="predicted"/>